<name>A0A2A9PB54_OPHUN</name>
<dbReference type="STRING" id="268505.A0A2A9PB54"/>
<feature type="compositionally biased region" description="Acidic residues" evidence="2">
    <location>
        <begin position="144"/>
        <end position="156"/>
    </location>
</feature>
<dbReference type="InterPro" id="IPR021589">
    <property type="entry name" value="Cut12"/>
</dbReference>
<keyword evidence="1" id="KW-0175">Coiled coil</keyword>
<feature type="compositionally biased region" description="Basic and acidic residues" evidence="2">
    <location>
        <begin position="373"/>
        <end position="386"/>
    </location>
</feature>
<feature type="region of interest" description="Disordered" evidence="2">
    <location>
        <begin position="285"/>
        <end position="312"/>
    </location>
</feature>
<proteinExistence type="predicted"/>
<feature type="domain" description="Spindle pole body-associated protein cut12" evidence="3">
    <location>
        <begin position="138"/>
        <end position="247"/>
    </location>
</feature>
<feature type="region of interest" description="Disordered" evidence="2">
    <location>
        <begin position="1"/>
        <end position="32"/>
    </location>
</feature>
<feature type="compositionally biased region" description="Basic and acidic residues" evidence="2">
    <location>
        <begin position="349"/>
        <end position="360"/>
    </location>
</feature>
<dbReference type="OrthoDB" id="5383703at2759"/>
<dbReference type="EMBL" id="LAZP02000323">
    <property type="protein sequence ID" value="PFH58147.1"/>
    <property type="molecule type" value="Genomic_DNA"/>
</dbReference>
<feature type="compositionally biased region" description="Basic and acidic residues" evidence="2">
    <location>
        <begin position="453"/>
        <end position="483"/>
    </location>
</feature>
<feature type="compositionally biased region" description="Low complexity" evidence="2">
    <location>
        <begin position="131"/>
        <end position="140"/>
    </location>
</feature>
<reference evidence="4 5" key="1">
    <citation type="journal article" date="2015" name="BMC Genomics">
        <title>Gene expression during zombie ant biting behavior reflects the complexity underlying fungal parasitic behavioral manipulation.</title>
        <authorList>
            <person name="de Bekker C."/>
            <person name="Ohm R.A."/>
            <person name="Loreto R.G."/>
            <person name="Sebastian A."/>
            <person name="Albert I."/>
            <person name="Merrow M."/>
            <person name="Brachmann A."/>
            <person name="Hughes D.P."/>
        </authorList>
    </citation>
    <scope>NUCLEOTIDE SEQUENCE [LARGE SCALE GENOMIC DNA]</scope>
    <source>
        <strain evidence="4 5">SC16a</strain>
    </source>
</reference>
<dbReference type="AlphaFoldDB" id="A0A2A9PB54"/>
<organism evidence="4 5">
    <name type="scientific">Ophiocordyceps unilateralis</name>
    <name type="common">Zombie-ant fungus</name>
    <name type="synonym">Torrubia unilateralis</name>
    <dbReference type="NCBI Taxonomy" id="268505"/>
    <lineage>
        <taxon>Eukaryota</taxon>
        <taxon>Fungi</taxon>
        <taxon>Dikarya</taxon>
        <taxon>Ascomycota</taxon>
        <taxon>Pezizomycotina</taxon>
        <taxon>Sordariomycetes</taxon>
        <taxon>Hypocreomycetidae</taxon>
        <taxon>Hypocreales</taxon>
        <taxon>Ophiocordycipitaceae</taxon>
        <taxon>Ophiocordyceps</taxon>
    </lineage>
</organism>
<evidence type="ECO:0000256" key="1">
    <source>
        <dbReference type="SAM" id="Coils"/>
    </source>
</evidence>
<dbReference type="Proteomes" id="UP000037136">
    <property type="component" value="Unassembled WGS sequence"/>
</dbReference>
<accession>A0A2A9PB54</accession>
<feature type="region of interest" description="Disordered" evidence="2">
    <location>
        <begin position="349"/>
        <end position="386"/>
    </location>
</feature>
<dbReference type="Pfam" id="PF11500">
    <property type="entry name" value="Cut12"/>
    <property type="match status" value="1"/>
</dbReference>
<keyword evidence="5" id="KW-1185">Reference proteome</keyword>
<gene>
    <name evidence="4" type="ORF">XA68_14109</name>
</gene>
<evidence type="ECO:0000259" key="3">
    <source>
        <dbReference type="Pfam" id="PF11500"/>
    </source>
</evidence>
<feature type="compositionally biased region" description="Basic and acidic residues" evidence="2">
    <location>
        <begin position="573"/>
        <end position="587"/>
    </location>
</feature>
<reference evidence="4 5" key="2">
    <citation type="journal article" date="2017" name="Sci. Rep.">
        <title>Ant-infecting Ophiocordyceps genomes reveal a high diversity of potential behavioral manipulation genes and a possible major role for enterotoxins.</title>
        <authorList>
            <person name="de Bekker C."/>
            <person name="Ohm R.A."/>
            <person name="Evans H.C."/>
            <person name="Brachmann A."/>
            <person name="Hughes D.P."/>
        </authorList>
    </citation>
    <scope>NUCLEOTIDE SEQUENCE [LARGE SCALE GENOMIC DNA]</scope>
    <source>
        <strain evidence="4 5">SC16a</strain>
    </source>
</reference>
<comment type="caution">
    <text evidence="4">The sequence shown here is derived from an EMBL/GenBank/DDBJ whole genome shotgun (WGS) entry which is preliminary data.</text>
</comment>
<feature type="compositionally biased region" description="Low complexity" evidence="2">
    <location>
        <begin position="541"/>
        <end position="552"/>
    </location>
</feature>
<evidence type="ECO:0000313" key="5">
    <source>
        <dbReference type="Proteomes" id="UP000037136"/>
    </source>
</evidence>
<sequence>MLGWMLRGGDHAPNAPDAEAQEDATRVELPDTPAPVFAARALKSALFGTPARADDSPRRQKTKASRRTSTMAKADKGSSGTPSKPPGILLTPGTGTSRRKRVSFGQQVTDFDPTGGNGGATQRADTVAKPTTDAGGATSKAADDTDDDWEEEDDDGCCTHDVTLDLNEPHSQSGRYWKGQFERYHQEAKAEMEKLLKYKQLAKSYARQKDAEAVRLSERLRDERQRVIKMEMKIADNASQIVSRHGDNGPDGEPTELLAKLTKQTALAADYRQRVHDLETKLDDVVRQKEQSAEASGRRRRVATTASPTTQKTLLETQRELRRARVQLKELDSLRHEVSLLKTRVKTAETRAHAGDKQDVDESMSTRHGRLRTQLDESREEGRQKAEELRQLKHDFEAFKKESEAHEAETRAVLQRAHSKISDLKKEMRVLKAADTGKCRPSGRCPSPDDNGLEARRDKTAQDGRSRGRDVTGKDSNSKRSTEEGALTERTNAERPRWQPFVARSPRVVRGSSDQGQSGSGRWKPGAEEQPVRPQTKSNSQEQQQQQQQHQQPGRTRRKASDDDDDDDDDVDDVPRCKPEANDEAKATTKRRSSVLPPDRRAAALARIESRLEEKRRRAHDKENRRP</sequence>
<evidence type="ECO:0000313" key="4">
    <source>
        <dbReference type="EMBL" id="PFH58147.1"/>
    </source>
</evidence>
<feature type="region of interest" description="Disordered" evidence="2">
    <location>
        <begin position="432"/>
        <end position="627"/>
    </location>
</feature>
<feature type="region of interest" description="Disordered" evidence="2">
    <location>
        <begin position="46"/>
        <end position="156"/>
    </location>
</feature>
<evidence type="ECO:0000256" key="2">
    <source>
        <dbReference type="SAM" id="MobiDB-lite"/>
    </source>
</evidence>
<protein>
    <recommendedName>
        <fullName evidence="3">Spindle pole body-associated protein cut12 domain-containing protein</fullName>
    </recommendedName>
</protein>
<feature type="compositionally biased region" description="Low complexity" evidence="2">
    <location>
        <begin position="511"/>
        <end position="521"/>
    </location>
</feature>
<feature type="compositionally biased region" description="Basic and acidic residues" evidence="2">
    <location>
        <begin position="598"/>
        <end position="627"/>
    </location>
</feature>
<feature type="coiled-coil region" evidence="1">
    <location>
        <begin position="206"/>
        <end position="233"/>
    </location>
</feature>
<feature type="compositionally biased region" description="Acidic residues" evidence="2">
    <location>
        <begin position="562"/>
        <end position="572"/>
    </location>
</feature>